<accession>A0A4R2I4E6</accession>
<comment type="similarity">
    <text evidence="1 7">Belongs to the acylphosphatase family.</text>
</comment>
<dbReference type="Pfam" id="PF00708">
    <property type="entry name" value="Acylphosphatase"/>
    <property type="match status" value="1"/>
</dbReference>
<dbReference type="PANTHER" id="PTHR47268:SF4">
    <property type="entry name" value="ACYLPHOSPHATASE"/>
    <property type="match status" value="1"/>
</dbReference>
<evidence type="ECO:0000256" key="1">
    <source>
        <dbReference type="ARBA" id="ARBA00005614"/>
    </source>
</evidence>
<sequence>MPGARFHVSGVVQGVFFRASTQARARELGLAGWAKNLADGRVEVVAGGDAAALDQLERWLQHGPPGARVDAVEREPFDVPPGDGFARL</sequence>
<dbReference type="EC" id="3.6.1.7" evidence="2 5"/>
<feature type="region of interest" description="Disordered" evidence="8">
    <location>
        <begin position="66"/>
        <end position="88"/>
    </location>
</feature>
<dbReference type="Proteomes" id="UP000294862">
    <property type="component" value="Unassembled WGS sequence"/>
</dbReference>
<evidence type="ECO:0000259" key="9">
    <source>
        <dbReference type="PROSITE" id="PS51160"/>
    </source>
</evidence>
<keyword evidence="11" id="KW-1185">Reference proteome</keyword>
<proteinExistence type="inferred from homology"/>
<evidence type="ECO:0000256" key="3">
    <source>
        <dbReference type="ARBA" id="ARBA00015991"/>
    </source>
</evidence>
<reference evidence="10 11" key="1">
    <citation type="journal article" date="2015" name="Stand. Genomic Sci.">
        <title>Genomic Encyclopedia of Bacterial and Archaeal Type Strains, Phase III: the genomes of soil and plant-associated and newly described type strains.</title>
        <authorList>
            <person name="Whitman W.B."/>
            <person name="Woyke T."/>
            <person name="Klenk H.P."/>
            <person name="Zhou Y."/>
            <person name="Lilburn T.G."/>
            <person name="Beck B.J."/>
            <person name="De Vos P."/>
            <person name="Vandamme P."/>
            <person name="Eisen J.A."/>
            <person name="Garrity G."/>
            <person name="Hugenholtz P."/>
            <person name="Kyrpides N.C."/>
        </authorList>
    </citation>
    <scope>NUCLEOTIDE SEQUENCE [LARGE SCALE GENOMIC DNA]</scope>
    <source>
        <strain evidence="10 11">A3</strain>
    </source>
</reference>
<organism evidence="10 11">
    <name type="scientific">Dokdonella fugitiva</name>
    <dbReference type="NCBI Taxonomy" id="328517"/>
    <lineage>
        <taxon>Bacteria</taxon>
        <taxon>Pseudomonadati</taxon>
        <taxon>Pseudomonadota</taxon>
        <taxon>Gammaproteobacteria</taxon>
        <taxon>Lysobacterales</taxon>
        <taxon>Rhodanobacteraceae</taxon>
        <taxon>Dokdonella</taxon>
    </lineage>
</organism>
<evidence type="ECO:0000256" key="7">
    <source>
        <dbReference type="RuleBase" id="RU004168"/>
    </source>
</evidence>
<dbReference type="PANTHER" id="PTHR47268">
    <property type="entry name" value="ACYLPHOSPHATASE"/>
    <property type="match status" value="1"/>
</dbReference>
<evidence type="ECO:0000256" key="2">
    <source>
        <dbReference type="ARBA" id="ARBA00012150"/>
    </source>
</evidence>
<gene>
    <name evidence="10" type="ORF">EV148_10775</name>
</gene>
<dbReference type="InterPro" id="IPR036046">
    <property type="entry name" value="Acylphosphatase-like_dom_sf"/>
</dbReference>
<dbReference type="RefSeq" id="WP_131998912.1">
    <property type="nucleotide sequence ID" value="NZ_SLWQ01000007.1"/>
</dbReference>
<dbReference type="PROSITE" id="PS51160">
    <property type="entry name" value="ACYLPHOSPHATASE_3"/>
    <property type="match status" value="1"/>
</dbReference>
<feature type="active site" evidence="5">
    <location>
        <position position="18"/>
    </location>
</feature>
<evidence type="ECO:0000256" key="5">
    <source>
        <dbReference type="PROSITE-ProRule" id="PRU00520"/>
    </source>
</evidence>
<evidence type="ECO:0000256" key="8">
    <source>
        <dbReference type="SAM" id="MobiDB-lite"/>
    </source>
</evidence>
<evidence type="ECO:0000256" key="6">
    <source>
        <dbReference type="RuleBase" id="RU000553"/>
    </source>
</evidence>
<dbReference type="SUPFAM" id="SSF54975">
    <property type="entry name" value="Acylphosphatase/BLUF domain-like"/>
    <property type="match status" value="1"/>
</dbReference>
<name>A0A4R2I4E6_9GAMM</name>
<dbReference type="InterPro" id="IPR017968">
    <property type="entry name" value="Acylphosphatase_CS"/>
</dbReference>
<dbReference type="InterPro" id="IPR020456">
    <property type="entry name" value="Acylphosphatase"/>
</dbReference>
<dbReference type="PROSITE" id="PS00150">
    <property type="entry name" value="ACYLPHOSPHATASE_1"/>
    <property type="match status" value="1"/>
</dbReference>
<feature type="active site" evidence="5">
    <location>
        <position position="36"/>
    </location>
</feature>
<dbReference type="AlphaFoldDB" id="A0A4R2I4E6"/>
<evidence type="ECO:0000256" key="4">
    <source>
        <dbReference type="ARBA" id="ARBA00047645"/>
    </source>
</evidence>
<evidence type="ECO:0000313" key="11">
    <source>
        <dbReference type="Proteomes" id="UP000294862"/>
    </source>
</evidence>
<evidence type="ECO:0000313" key="10">
    <source>
        <dbReference type="EMBL" id="TCO38787.1"/>
    </source>
</evidence>
<protein>
    <recommendedName>
        <fullName evidence="3 5">Acylphosphatase</fullName>
        <ecNumber evidence="2 5">3.6.1.7</ecNumber>
    </recommendedName>
</protein>
<keyword evidence="5 6" id="KW-0378">Hydrolase</keyword>
<feature type="domain" description="Acylphosphatase-like" evidence="9">
    <location>
        <begin position="3"/>
        <end position="88"/>
    </location>
</feature>
<dbReference type="GO" id="GO:0003998">
    <property type="term" value="F:acylphosphatase activity"/>
    <property type="evidence" value="ECO:0007669"/>
    <property type="project" value="UniProtKB-EC"/>
</dbReference>
<dbReference type="OrthoDB" id="5295388at2"/>
<dbReference type="InterPro" id="IPR001792">
    <property type="entry name" value="Acylphosphatase-like_dom"/>
</dbReference>
<dbReference type="NCBIfam" id="NF011018">
    <property type="entry name" value="PRK14446.1"/>
    <property type="match status" value="1"/>
</dbReference>
<dbReference type="NCBIfam" id="NF011022">
    <property type="entry name" value="PRK14451.1"/>
    <property type="match status" value="1"/>
</dbReference>
<comment type="caution">
    <text evidence="10">The sequence shown here is derived from an EMBL/GenBank/DDBJ whole genome shotgun (WGS) entry which is preliminary data.</text>
</comment>
<dbReference type="EMBL" id="SLWQ01000007">
    <property type="protein sequence ID" value="TCO38787.1"/>
    <property type="molecule type" value="Genomic_DNA"/>
</dbReference>
<dbReference type="PROSITE" id="PS00151">
    <property type="entry name" value="ACYLPHOSPHATASE_2"/>
    <property type="match status" value="1"/>
</dbReference>
<dbReference type="PRINTS" id="PR00112">
    <property type="entry name" value="ACYLPHPHTASE"/>
</dbReference>
<comment type="catalytic activity">
    <reaction evidence="4 5 6">
        <text>an acyl phosphate + H2O = a carboxylate + phosphate + H(+)</text>
        <dbReference type="Rhea" id="RHEA:14965"/>
        <dbReference type="ChEBI" id="CHEBI:15377"/>
        <dbReference type="ChEBI" id="CHEBI:15378"/>
        <dbReference type="ChEBI" id="CHEBI:29067"/>
        <dbReference type="ChEBI" id="CHEBI:43474"/>
        <dbReference type="ChEBI" id="CHEBI:59918"/>
        <dbReference type="EC" id="3.6.1.7"/>
    </reaction>
</comment>
<dbReference type="Gene3D" id="3.30.70.100">
    <property type="match status" value="1"/>
</dbReference>